<dbReference type="PANTHER" id="PTHR43619:SF2">
    <property type="entry name" value="S-ADENOSYL-L-METHIONINE-DEPENDENT METHYLTRANSFERASES SUPERFAMILY PROTEIN"/>
    <property type="match status" value="1"/>
</dbReference>
<dbReference type="PANTHER" id="PTHR43619">
    <property type="entry name" value="S-ADENOSYL-L-METHIONINE-DEPENDENT METHYLTRANSFERASE YKTD-RELATED"/>
    <property type="match status" value="1"/>
</dbReference>
<name>A0A017T778_9BACT</name>
<reference evidence="3 4" key="1">
    <citation type="submission" date="2013-05" db="EMBL/GenBank/DDBJ databases">
        <title>Genome assembly of Chondromyces apiculatus DSM 436.</title>
        <authorList>
            <person name="Sharma G."/>
            <person name="Khatri I."/>
            <person name="Kaur C."/>
            <person name="Mayilraj S."/>
            <person name="Subramanian S."/>
        </authorList>
    </citation>
    <scope>NUCLEOTIDE SEQUENCE [LARGE SCALE GENOMIC DNA]</scope>
    <source>
        <strain evidence="3 4">DSM 436</strain>
    </source>
</reference>
<dbReference type="Pfam" id="PF04072">
    <property type="entry name" value="LCM"/>
    <property type="match status" value="1"/>
</dbReference>
<evidence type="ECO:0000256" key="1">
    <source>
        <dbReference type="ARBA" id="ARBA00022603"/>
    </source>
</evidence>
<dbReference type="InterPro" id="IPR029063">
    <property type="entry name" value="SAM-dependent_MTases_sf"/>
</dbReference>
<dbReference type="Proteomes" id="UP000019678">
    <property type="component" value="Unassembled WGS sequence"/>
</dbReference>
<gene>
    <name evidence="3" type="ORF">CAP_3688</name>
</gene>
<protein>
    <submittedName>
        <fullName evidence="3">O-methyltransferase domain protein</fullName>
    </submittedName>
</protein>
<dbReference type="eggNOG" id="COG3315">
    <property type="taxonomic scope" value="Bacteria"/>
</dbReference>
<dbReference type="PIRSF" id="PIRSF028177">
    <property type="entry name" value="Polyketide_synth_Omtfrase_TcmP"/>
    <property type="match status" value="1"/>
</dbReference>
<dbReference type="OrthoDB" id="9800233at2"/>
<keyword evidence="4" id="KW-1185">Reference proteome</keyword>
<dbReference type="InterPro" id="IPR016874">
    <property type="entry name" value="TcmP-like"/>
</dbReference>
<evidence type="ECO:0000313" key="3">
    <source>
        <dbReference type="EMBL" id="EYF05098.1"/>
    </source>
</evidence>
<keyword evidence="2 3" id="KW-0808">Transferase</keyword>
<proteinExistence type="predicted"/>
<evidence type="ECO:0000313" key="4">
    <source>
        <dbReference type="Proteomes" id="UP000019678"/>
    </source>
</evidence>
<sequence length="271" mass="30228">MTRRKVHFTETKATLLLTLYGKALESKLPDSALKDTYAAAAVAQIDYDFEKLKLKRDAMIGLAMRASMIDGWTRAFLASQPEATVVHLGCGLDSRVFRVDPPPTARWFDVDFPDVVALRREVYPARDHYELVGTSVTELGWIEALPSDKPALIVGEGLLPYLEPDKGIALLRKLVAHFPSGEMAFDVYSNLGVKTLTYQPSIRATGARLGWGIDDVNELVRAVPGLRLLDEVEAYDPEQVARMGRVKSAIVRLMLKVPALRKMGRLVRFQF</sequence>
<evidence type="ECO:0000256" key="2">
    <source>
        <dbReference type="ARBA" id="ARBA00022679"/>
    </source>
</evidence>
<accession>A0A017T778</accession>
<dbReference type="GO" id="GO:0008168">
    <property type="term" value="F:methyltransferase activity"/>
    <property type="evidence" value="ECO:0007669"/>
    <property type="project" value="UniProtKB-KW"/>
</dbReference>
<dbReference type="AlphaFoldDB" id="A0A017T778"/>
<dbReference type="EMBL" id="ASRX01000027">
    <property type="protein sequence ID" value="EYF05098.1"/>
    <property type="molecule type" value="Genomic_DNA"/>
</dbReference>
<dbReference type="Gene3D" id="3.40.50.150">
    <property type="entry name" value="Vaccinia Virus protein VP39"/>
    <property type="match status" value="1"/>
</dbReference>
<dbReference type="RefSeq" id="WP_044243007.1">
    <property type="nucleotide sequence ID" value="NZ_ASRX01000027.1"/>
</dbReference>
<keyword evidence="1 3" id="KW-0489">Methyltransferase</keyword>
<dbReference type="InterPro" id="IPR007213">
    <property type="entry name" value="Ppm1/Ppm2/Tcmp"/>
</dbReference>
<organism evidence="3 4">
    <name type="scientific">Chondromyces apiculatus DSM 436</name>
    <dbReference type="NCBI Taxonomy" id="1192034"/>
    <lineage>
        <taxon>Bacteria</taxon>
        <taxon>Pseudomonadati</taxon>
        <taxon>Myxococcota</taxon>
        <taxon>Polyangia</taxon>
        <taxon>Polyangiales</taxon>
        <taxon>Polyangiaceae</taxon>
        <taxon>Chondromyces</taxon>
    </lineage>
</organism>
<comment type="caution">
    <text evidence="3">The sequence shown here is derived from an EMBL/GenBank/DDBJ whole genome shotgun (WGS) entry which is preliminary data.</text>
</comment>
<dbReference type="GO" id="GO:0032259">
    <property type="term" value="P:methylation"/>
    <property type="evidence" value="ECO:0007669"/>
    <property type="project" value="UniProtKB-KW"/>
</dbReference>
<dbReference type="SUPFAM" id="SSF53335">
    <property type="entry name" value="S-adenosyl-L-methionine-dependent methyltransferases"/>
    <property type="match status" value="1"/>
</dbReference>
<dbReference type="STRING" id="1192034.CAP_3688"/>